<name>A0A0N8RWL3_PSEA0</name>
<dbReference type="Proteomes" id="UP000050469">
    <property type="component" value="Unassembled WGS sequence"/>
</dbReference>
<dbReference type="AlphaFoldDB" id="A0A0N8RWL3"/>
<evidence type="ECO:0000259" key="1">
    <source>
        <dbReference type="Pfam" id="PF13503"/>
    </source>
</evidence>
<reference evidence="3 5" key="2">
    <citation type="submission" date="2018-08" db="EMBL/GenBank/DDBJ databases">
        <title>Recombination of ecologically and evolutionarily significant loci maintains genetic cohesion in the Pseudomonas syringae species complex.</title>
        <authorList>
            <person name="Dillon M."/>
            <person name="Thakur S."/>
            <person name="Almeida R.N.D."/>
            <person name="Weir B.S."/>
            <person name="Guttman D.S."/>
        </authorList>
    </citation>
    <scope>NUCLEOTIDE SEQUENCE [LARGE SCALE GENOMIC DNA]</scope>
    <source>
        <strain evidence="3 5">ICMP 7847</strain>
    </source>
</reference>
<dbReference type="Proteomes" id="UP000270873">
    <property type="component" value="Unassembled WGS sequence"/>
</dbReference>
<dbReference type="Pfam" id="PF13503">
    <property type="entry name" value="DUF4123"/>
    <property type="match status" value="1"/>
</dbReference>
<protein>
    <submittedName>
        <fullName evidence="2">Putative Membrane protein</fullName>
    </submittedName>
</protein>
<feature type="domain" description="DUF4123" evidence="1">
    <location>
        <begin position="18"/>
        <end position="129"/>
    </location>
</feature>
<organism evidence="2 4">
    <name type="scientific">Pseudomonas amygdali pv. photiniae</name>
    <dbReference type="NCBI Taxonomy" id="251724"/>
    <lineage>
        <taxon>Bacteria</taxon>
        <taxon>Pseudomonadati</taxon>
        <taxon>Pseudomonadota</taxon>
        <taxon>Gammaproteobacteria</taxon>
        <taxon>Pseudomonadales</taxon>
        <taxon>Pseudomonadaceae</taxon>
        <taxon>Pseudomonas</taxon>
        <taxon>Pseudomonas amygdali</taxon>
    </lineage>
</organism>
<accession>A0A0N8RWL3</accession>
<dbReference type="EMBL" id="RBSP01000040">
    <property type="protein sequence ID" value="RMS55066.1"/>
    <property type="molecule type" value="Genomic_DNA"/>
</dbReference>
<proteinExistence type="predicted"/>
<comment type="caution">
    <text evidence="2">The sequence shown here is derived from an EMBL/GenBank/DDBJ whole genome shotgun (WGS) entry which is preliminary data.</text>
</comment>
<evidence type="ECO:0000313" key="3">
    <source>
        <dbReference type="EMBL" id="RMS55066.1"/>
    </source>
</evidence>
<dbReference type="PATRIC" id="fig|251724.3.peg.5838"/>
<reference evidence="2 4" key="1">
    <citation type="submission" date="2015-09" db="EMBL/GenBank/DDBJ databases">
        <title>Genome announcement of multiple Pseudomonas syringae strains.</title>
        <authorList>
            <person name="Thakur S."/>
            <person name="Wang P.W."/>
            <person name="Gong Y."/>
            <person name="Weir B.S."/>
            <person name="Guttman D.S."/>
        </authorList>
    </citation>
    <scope>NUCLEOTIDE SEQUENCE [LARGE SCALE GENOMIC DNA]</scope>
    <source>
        <strain evidence="2 4">ICMP7840</strain>
    </source>
</reference>
<evidence type="ECO:0000313" key="2">
    <source>
        <dbReference type="EMBL" id="KPX68311.1"/>
    </source>
</evidence>
<dbReference type="InterPro" id="IPR025391">
    <property type="entry name" value="DUF4123"/>
</dbReference>
<dbReference type="RefSeq" id="WP_057401648.1">
    <property type="nucleotide sequence ID" value="NZ_LJQO01000342.1"/>
</dbReference>
<dbReference type="EMBL" id="LJQO01000342">
    <property type="protein sequence ID" value="KPX68311.1"/>
    <property type="molecule type" value="Genomic_DNA"/>
</dbReference>
<evidence type="ECO:0000313" key="4">
    <source>
        <dbReference type="Proteomes" id="UP000050469"/>
    </source>
</evidence>
<gene>
    <name evidence="2" type="ORF">ALO53_04137</name>
    <name evidence="3" type="ORF">ALP66_01903</name>
</gene>
<sequence length="295" mass="33536">MFEFESGPGGLSWSKNAYLLLNAINLPQLRRKLFEWNPAPICALLFLQTRFSELLDHSPALVQIDGPHDPTFSNFLTCAREEWGLLLFSDADHKTVADHLRWLVFVDKPTGRACHLNLSDPPVANALFGLHPEHTDNRLFGPIDSVYAVDVITEHWVQHERRGEPAGHDKTVLYRMNDRQMEAMNDVAFRLIVISLDQHLRTFFPAYLTSTGLKSRYSHVHALAVTAYEAGFNSEADIFHYANVTCFLATQPVESHLDIRALMNEKSSLTPSRRIQQANWLAVKRSREPHGATRP</sequence>
<evidence type="ECO:0000313" key="5">
    <source>
        <dbReference type="Proteomes" id="UP000270873"/>
    </source>
</evidence>